<keyword evidence="1" id="KW-0328">Glycosyltransferase</keyword>
<feature type="domain" description="Glycosyltransferase 2-like" evidence="3">
    <location>
        <begin position="8"/>
        <end position="137"/>
    </location>
</feature>
<dbReference type="RefSeq" id="WP_198823372.1">
    <property type="nucleotide sequence ID" value="NZ_JAEILT010000001.1"/>
</dbReference>
<comment type="caution">
    <text evidence="4">The sequence shown here is derived from an EMBL/GenBank/DDBJ whole genome shotgun (WGS) entry which is preliminary data.</text>
</comment>
<protein>
    <submittedName>
        <fullName evidence="4">Glycosyltransferase family 2 protein</fullName>
    </submittedName>
</protein>
<evidence type="ECO:0000259" key="3">
    <source>
        <dbReference type="Pfam" id="PF00535"/>
    </source>
</evidence>
<organism evidence="4 5">
    <name type="scientific">Paraglaciecola chathamensis</name>
    <dbReference type="NCBI Taxonomy" id="368405"/>
    <lineage>
        <taxon>Bacteria</taxon>
        <taxon>Pseudomonadati</taxon>
        <taxon>Pseudomonadota</taxon>
        <taxon>Gammaproteobacteria</taxon>
        <taxon>Alteromonadales</taxon>
        <taxon>Alteromonadaceae</taxon>
        <taxon>Paraglaciecola</taxon>
    </lineage>
</organism>
<accession>A0ABS0W8I4</accession>
<dbReference type="PANTHER" id="PTHR22916">
    <property type="entry name" value="GLYCOSYLTRANSFERASE"/>
    <property type="match status" value="1"/>
</dbReference>
<dbReference type="EMBL" id="JAEILT010000001">
    <property type="protein sequence ID" value="MBJ2135077.1"/>
    <property type="molecule type" value="Genomic_DNA"/>
</dbReference>
<dbReference type="InterPro" id="IPR001173">
    <property type="entry name" value="Glyco_trans_2-like"/>
</dbReference>
<keyword evidence="2" id="KW-0808">Transferase</keyword>
<evidence type="ECO:0000256" key="1">
    <source>
        <dbReference type="ARBA" id="ARBA00022676"/>
    </source>
</evidence>
<evidence type="ECO:0000313" key="4">
    <source>
        <dbReference type="EMBL" id="MBJ2135077.1"/>
    </source>
</evidence>
<evidence type="ECO:0000313" key="5">
    <source>
        <dbReference type="Proteomes" id="UP000649232"/>
    </source>
</evidence>
<sequence length="317" mass="36386">MKEEPLVSIILPVYNVELYLAECLDSVLRQTYCNFELIAINDGSTDSSLEILKSYIGKFSGRLLVVNQENKGLSAARNAGLDKLTGELVYFLDSDDWILDNTLEKCVKTLMENDSDLVIFNAKAFCDGMPSEILRSFDYNRKLPRDIYEDGGELLADSMASGFYIVQSCCYIYKFSSNPGLKFIDGILHEDNYFTTMLFLNSSRVSVLQDRFFQRRIRKNSITTSSLTMKHAIGYYKSAEQLSKELSISKVYSNEICKYYNYLVISGFNVENEISNGSVKFTRKLAVIYEFRKIINFKVLFKVLFPELYKALFKLVK</sequence>
<reference evidence="4 5" key="1">
    <citation type="submission" date="2020-12" db="EMBL/GenBank/DDBJ databases">
        <title>Draft genome sequences of nine environmental bacterial isolates colonizing plastic.</title>
        <authorList>
            <person name="Borre I."/>
            <person name="Sonnenschein E.C."/>
        </authorList>
    </citation>
    <scope>NUCLEOTIDE SEQUENCE [LARGE SCALE GENOMIC DNA]</scope>
    <source>
        <strain evidence="4 5">IB30</strain>
    </source>
</reference>
<dbReference type="Gene3D" id="3.90.550.10">
    <property type="entry name" value="Spore Coat Polysaccharide Biosynthesis Protein SpsA, Chain A"/>
    <property type="match status" value="1"/>
</dbReference>
<dbReference type="Proteomes" id="UP000649232">
    <property type="component" value="Unassembled WGS sequence"/>
</dbReference>
<name>A0ABS0W8I4_9ALTE</name>
<dbReference type="CDD" id="cd00761">
    <property type="entry name" value="Glyco_tranf_GTA_type"/>
    <property type="match status" value="1"/>
</dbReference>
<dbReference type="Pfam" id="PF00535">
    <property type="entry name" value="Glycos_transf_2"/>
    <property type="match status" value="1"/>
</dbReference>
<proteinExistence type="predicted"/>
<evidence type="ECO:0000256" key="2">
    <source>
        <dbReference type="ARBA" id="ARBA00022679"/>
    </source>
</evidence>
<dbReference type="InterPro" id="IPR029044">
    <property type="entry name" value="Nucleotide-diphossugar_trans"/>
</dbReference>
<dbReference type="SUPFAM" id="SSF53448">
    <property type="entry name" value="Nucleotide-diphospho-sugar transferases"/>
    <property type="match status" value="1"/>
</dbReference>
<gene>
    <name evidence="4" type="ORF">JEU11_01285</name>
</gene>
<dbReference type="PANTHER" id="PTHR22916:SF51">
    <property type="entry name" value="GLYCOSYLTRANSFERASE EPSH-RELATED"/>
    <property type="match status" value="1"/>
</dbReference>